<accession>A0A5B8VQ82</accession>
<dbReference type="InterPro" id="IPR041055">
    <property type="entry name" value="Kinase-PolyVal"/>
</dbReference>
<evidence type="ECO:0000313" key="2">
    <source>
        <dbReference type="Proteomes" id="UP000321291"/>
    </source>
</evidence>
<reference evidence="1 2" key="1">
    <citation type="journal article" date="2017" name="Int. J. Syst. Evol. Microbiol.">
        <title>Arachidicoccus ginsenosidivorans sp. nov., with ginsenoside-converting activity isolated from ginseng cultivating soil.</title>
        <authorList>
            <person name="Siddiqi M.Z."/>
            <person name="Aslam Z."/>
            <person name="Im W.T."/>
        </authorList>
    </citation>
    <scope>NUCLEOTIDE SEQUENCE [LARGE SCALE GENOMIC DNA]</scope>
    <source>
        <strain evidence="1 2">Gsoil 809</strain>
    </source>
</reference>
<dbReference type="Proteomes" id="UP000321291">
    <property type="component" value="Chromosome"/>
</dbReference>
<name>A0A5B8VQ82_9BACT</name>
<dbReference type="Pfam" id="PF18762">
    <property type="entry name" value="Kinase-PolyVal"/>
    <property type="match status" value="1"/>
</dbReference>
<gene>
    <name evidence="1" type="ORF">FSB73_19835</name>
</gene>
<dbReference type="AlphaFoldDB" id="A0A5B8VQ82"/>
<proteinExistence type="predicted"/>
<protein>
    <submittedName>
        <fullName evidence="1">Uncharacterized protein</fullName>
    </submittedName>
</protein>
<keyword evidence="2" id="KW-1185">Reference proteome</keyword>
<dbReference type="EMBL" id="CP042434">
    <property type="protein sequence ID" value="QEC73579.1"/>
    <property type="molecule type" value="Genomic_DNA"/>
</dbReference>
<dbReference type="KEGG" id="agi:FSB73_19835"/>
<evidence type="ECO:0000313" key="1">
    <source>
        <dbReference type="EMBL" id="QEC73579.1"/>
    </source>
</evidence>
<organism evidence="1 2">
    <name type="scientific">Arachidicoccus ginsenosidivorans</name>
    <dbReference type="NCBI Taxonomy" id="496057"/>
    <lineage>
        <taxon>Bacteria</taxon>
        <taxon>Pseudomonadati</taxon>
        <taxon>Bacteroidota</taxon>
        <taxon>Chitinophagia</taxon>
        <taxon>Chitinophagales</taxon>
        <taxon>Chitinophagaceae</taxon>
        <taxon>Arachidicoccus</taxon>
    </lineage>
</organism>
<sequence>MFTENEIIDYERLNTTAGRILERTAYIDALSLEEGTGIIRGNSKNVEATLLLAGNAGTDKEEQRKYQENLLRIYGMDTEIWVQQELFNEENYLSEGSEAKVYYSPNAGFVRKVVDYKRYSRTPFEFMINRIGLHNYLFASSPYELIGFTRTEDFMGNKTFAFIIEQPFIKGKYLETKEDNKLFLKEMATRGNEIKFENNKRVFYNDDYIIKDLHHENVIFTNEGMFKFIDPVPSLNPAFRSFGSEGVRFLK</sequence>
<dbReference type="OrthoDB" id="1079625at2"/>
<dbReference type="RefSeq" id="WP_146786247.1">
    <property type="nucleotide sequence ID" value="NZ_CP042434.1"/>
</dbReference>